<comment type="caution">
    <text evidence="1">The sequence shown here is derived from an EMBL/GenBank/DDBJ whole genome shotgun (WGS) entry which is preliminary data.</text>
</comment>
<gene>
    <name evidence="1" type="ORF">DPEC_G00088270</name>
</gene>
<evidence type="ECO:0000313" key="2">
    <source>
        <dbReference type="Proteomes" id="UP001157502"/>
    </source>
</evidence>
<dbReference type="EMBL" id="CM055734">
    <property type="protein sequence ID" value="KAJ8009378.1"/>
    <property type="molecule type" value="Genomic_DNA"/>
</dbReference>
<keyword evidence="2" id="KW-1185">Reference proteome</keyword>
<accession>A0ACC2H0H9</accession>
<proteinExistence type="predicted"/>
<protein>
    <submittedName>
        <fullName evidence="1">Uncharacterized protein</fullName>
    </submittedName>
</protein>
<sequence length="127" mass="13485">MELHLKPAFYTELYVSWGSFSSWAGVFQGRRGADQRRSCRVPQCQPLTLSCPPLRAQLTCRQQAGAANQSPPPTLLPAAHVYGRELSGSGMPTLGLATVSSTPASQALLRGHHANAGPGCQLCPGRS</sequence>
<dbReference type="Proteomes" id="UP001157502">
    <property type="component" value="Chromosome 7"/>
</dbReference>
<organism evidence="1 2">
    <name type="scientific">Dallia pectoralis</name>
    <name type="common">Alaska blackfish</name>
    <dbReference type="NCBI Taxonomy" id="75939"/>
    <lineage>
        <taxon>Eukaryota</taxon>
        <taxon>Metazoa</taxon>
        <taxon>Chordata</taxon>
        <taxon>Craniata</taxon>
        <taxon>Vertebrata</taxon>
        <taxon>Euteleostomi</taxon>
        <taxon>Actinopterygii</taxon>
        <taxon>Neopterygii</taxon>
        <taxon>Teleostei</taxon>
        <taxon>Protacanthopterygii</taxon>
        <taxon>Esociformes</taxon>
        <taxon>Umbridae</taxon>
        <taxon>Dallia</taxon>
    </lineage>
</organism>
<evidence type="ECO:0000313" key="1">
    <source>
        <dbReference type="EMBL" id="KAJ8009378.1"/>
    </source>
</evidence>
<name>A0ACC2H0H9_DALPE</name>
<reference evidence="1" key="1">
    <citation type="submission" date="2021-05" db="EMBL/GenBank/DDBJ databases">
        <authorList>
            <person name="Pan Q."/>
            <person name="Jouanno E."/>
            <person name="Zahm M."/>
            <person name="Klopp C."/>
            <person name="Cabau C."/>
            <person name="Louis A."/>
            <person name="Berthelot C."/>
            <person name="Parey E."/>
            <person name="Roest Crollius H."/>
            <person name="Montfort J."/>
            <person name="Robinson-Rechavi M."/>
            <person name="Bouchez O."/>
            <person name="Lampietro C."/>
            <person name="Lopez Roques C."/>
            <person name="Donnadieu C."/>
            <person name="Postlethwait J."/>
            <person name="Bobe J."/>
            <person name="Dillon D."/>
            <person name="Chandos A."/>
            <person name="von Hippel F."/>
            <person name="Guiguen Y."/>
        </authorList>
    </citation>
    <scope>NUCLEOTIDE SEQUENCE</scope>
    <source>
        <strain evidence="1">YG-Jan2019</strain>
    </source>
</reference>